<sequence>MKILKPETNWDKTTNVQMTLKEFKLLRDCLFSVSYAKLEGTDELGEIPYSFDEMQETIKQTDEILTQLISK</sequence>
<dbReference type="EMBL" id="BK015052">
    <property type="protein sequence ID" value="DAD89022.1"/>
    <property type="molecule type" value="Genomic_DNA"/>
</dbReference>
<protein>
    <submittedName>
        <fullName evidence="1">Uncharacterized protein</fullName>
    </submittedName>
</protein>
<evidence type="ECO:0000313" key="1">
    <source>
        <dbReference type="EMBL" id="DAD89022.1"/>
    </source>
</evidence>
<reference evidence="1" key="1">
    <citation type="journal article" date="2021" name="Proc. Natl. Acad. Sci. U.S.A.">
        <title>A Catalog of Tens of Thousands of Viruses from Human Metagenomes Reveals Hidden Associations with Chronic Diseases.</title>
        <authorList>
            <person name="Tisza M.J."/>
            <person name="Buck C.B."/>
        </authorList>
    </citation>
    <scope>NUCLEOTIDE SEQUENCE</scope>
    <source>
        <strain evidence="1">Ctv0N24</strain>
    </source>
</reference>
<name>A0A8S5N335_9CAUD</name>
<proteinExistence type="predicted"/>
<accession>A0A8S5N335</accession>
<organism evidence="1">
    <name type="scientific">Siphoviridae sp. ctv0N24</name>
    <dbReference type="NCBI Taxonomy" id="2826509"/>
    <lineage>
        <taxon>Viruses</taxon>
        <taxon>Duplodnaviria</taxon>
        <taxon>Heunggongvirae</taxon>
        <taxon>Uroviricota</taxon>
        <taxon>Caudoviricetes</taxon>
    </lineage>
</organism>